<keyword evidence="1" id="KW-0812">Transmembrane</keyword>
<gene>
    <name evidence="3" type="ORF">NEOLEDRAFT_634033</name>
</gene>
<sequence length="88" mass="10185">MNSTSSADTQHEINLEGIAVRRARHVAYSLFIMVMYEYLITLDWEVAYYWSGRTTLSRILFLLSPYHLVRIGISPSRLAVSVFMVRIS</sequence>
<dbReference type="EMBL" id="KV425593">
    <property type="protein sequence ID" value="KZT22618.1"/>
    <property type="molecule type" value="Genomic_DNA"/>
</dbReference>
<dbReference type="Pfam" id="PF20151">
    <property type="entry name" value="DUF6533"/>
    <property type="match status" value="1"/>
</dbReference>
<organism evidence="3 4">
    <name type="scientific">Neolentinus lepideus HHB14362 ss-1</name>
    <dbReference type="NCBI Taxonomy" id="1314782"/>
    <lineage>
        <taxon>Eukaryota</taxon>
        <taxon>Fungi</taxon>
        <taxon>Dikarya</taxon>
        <taxon>Basidiomycota</taxon>
        <taxon>Agaricomycotina</taxon>
        <taxon>Agaricomycetes</taxon>
        <taxon>Gloeophyllales</taxon>
        <taxon>Gloeophyllaceae</taxon>
        <taxon>Neolentinus</taxon>
    </lineage>
</organism>
<feature type="domain" description="DUF6533" evidence="2">
    <location>
        <begin position="29"/>
        <end position="64"/>
    </location>
</feature>
<accession>A0A165QMD0</accession>
<dbReference type="AlphaFoldDB" id="A0A165QMD0"/>
<evidence type="ECO:0000259" key="2">
    <source>
        <dbReference type="Pfam" id="PF20151"/>
    </source>
</evidence>
<feature type="transmembrane region" description="Helical" evidence="1">
    <location>
        <begin position="26"/>
        <end position="47"/>
    </location>
</feature>
<keyword evidence="1" id="KW-1133">Transmembrane helix</keyword>
<reference evidence="3 4" key="1">
    <citation type="journal article" date="2016" name="Mol. Biol. Evol.">
        <title>Comparative Genomics of Early-Diverging Mushroom-Forming Fungi Provides Insights into the Origins of Lignocellulose Decay Capabilities.</title>
        <authorList>
            <person name="Nagy L.G."/>
            <person name="Riley R."/>
            <person name="Tritt A."/>
            <person name="Adam C."/>
            <person name="Daum C."/>
            <person name="Floudas D."/>
            <person name="Sun H."/>
            <person name="Yadav J.S."/>
            <person name="Pangilinan J."/>
            <person name="Larsson K.H."/>
            <person name="Matsuura K."/>
            <person name="Barry K."/>
            <person name="Labutti K."/>
            <person name="Kuo R."/>
            <person name="Ohm R.A."/>
            <person name="Bhattacharya S.S."/>
            <person name="Shirouzu T."/>
            <person name="Yoshinaga Y."/>
            <person name="Martin F.M."/>
            <person name="Grigoriev I.V."/>
            <person name="Hibbett D.S."/>
        </authorList>
    </citation>
    <scope>NUCLEOTIDE SEQUENCE [LARGE SCALE GENOMIC DNA]</scope>
    <source>
        <strain evidence="3 4">HHB14362 ss-1</strain>
    </source>
</reference>
<dbReference type="InterPro" id="IPR045340">
    <property type="entry name" value="DUF6533"/>
</dbReference>
<keyword evidence="4" id="KW-1185">Reference proteome</keyword>
<evidence type="ECO:0000256" key="1">
    <source>
        <dbReference type="SAM" id="Phobius"/>
    </source>
</evidence>
<evidence type="ECO:0000313" key="3">
    <source>
        <dbReference type="EMBL" id="KZT22618.1"/>
    </source>
</evidence>
<evidence type="ECO:0000313" key="4">
    <source>
        <dbReference type="Proteomes" id="UP000076761"/>
    </source>
</evidence>
<proteinExistence type="predicted"/>
<dbReference type="Proteomes" id="UP000076761">
    <property type="component" value="Unassembled WGS sequence"/>
</dbReference>
<name>A0A165QMD0_9AGAM</name>
<dbReference type="InParanoid" id="A0A165QMD0"/>
<dbReference type="OrthoDB" id="3032967at2759"/>
<keyword evidence="1" id="KW-0472">Membrane</keyword>
<protein>
    <recommendedName>
        <fullName evidence="2">DUF6533 domain-containing protein</fullName>
    </recommendedName>
</protein>